<evidence type="ECO:0000259" key="3">
    <source>
        <dbReference type="Pfam" id="PF02481"/>
    </source>
</evidence>
<sequence>MAALKYWVWLTALPGLSNRSRLLLLERYGSPEDVYYADTEELALTEGLTPGQAQLLSDKSLTRADRILADCARGDIFLLTMQDAAYPARLRDIFDPPVLLYGKGSLPLFDEEAAIAVVGTRSCTPYGLRCAHRMGYELARQGAVVVSGMAKGIDGAAMRGALQAGGFTAAVLGGGVDVVYPAENRRLYEDIAATGVLLSEYPPGTEPLPGHFPVRNRIISGLSLASLVVEAPVRSGALITAHAALDQGRDVFAVPGPIDAAASVGCNRLIRDGAGLAASGWDILSVYHSRFPHRLHPAQMTVPEPGDAPKPEEDKSSPLPDTPPEPAQKPQLPVLDLDRNREGLTDDQLALIRVLDTETPLLTDEAAEQTGLPVRRVLSALTVLEIDGYAQRSGPRSYVRTVRLHSEKEGS</sequence>
<evidence type="ECO:0000259" key="4">
    <source>
        <dbReference type="Pfam" id="PF17782"/>
    </source>
</evidence>
<dbReference type="EMBL" id="JAJEPW010000067">
    <property type="protein sequence ID" value="MCC2130739.1"/>
    <property type="molecule type" value="Genomic_DNA"/>
</dbReference>
<gene>
    <name evidence="5" type="primary">dprA</name>
    <name evidence="5" type="ORF">LKD37_14700</name>
</gene>
<proteinExistence type="inferred from homology"/>
<dbReference type="InterPro" id="IPR057666">
    <property type="entry name" value="DrpA_SLOG"/>
</dbReference>
<protein>
    <submittedName>
        <fullName evidence="5">DNA-processing protein DprA</fullName>
    </submittedName>
</protein>
<accession>A0AAE3AG28</accession>
<dbReference type="SUPFAM" id="SSF102405">
    <property type="entry name" value="MCP/YpsA-like"/>
    <property type="match status" value="1"/>
</dbReference>
<evidence type="ECO:0000256" key="1">
    <source>
        <dbReference type="ARBA" id="ARBA00006525"/>
    </source>
</evidence>
<evidence type="ECO:0000256" key="2">
    <source>
        <dbReference type="SAM" id="MobiDB-lite"/>
    </source>
</evidence>
<dbReference type="PANTHER" id="PTHR43022:SF1">
    <property type="entry name" value="PROTEIN SMF"/>
    <property type="match status" value="1"/>
</dbReference>
<evidence type="ECO:0000313" key="5">
    <source>
        <dbReference type="EMBL" id="MCC2130739.1"/>
    </source>
</evidence>
<comment type="similarity">
    <text evidence="1">Belongs to the DprA/Smf family.</text>
</comment>
<feature type="domain" description="DprA winged helix" evidence="4">
    <location>
        <begin position="339"/>
        <end position="392"/>
    </location>
</feature>
<dbReference type="GO" id="GO:0009294">
    <property type="term" value="P:DNA-mediated transformation"/>
    <property type="evidence" value="ECO:0007669"/>
    <property type="project" value="InterPro"/>
</dbReference>
<dbReference type="RefSeq" id="WP_302929889.1">
    <property type="nucleotide sequence ID" value="NZ_JAJEPW010000067.1"/>
</dbReference>
<name>A0AAE3AG28_9FIRM</name>
<feature type="domain" description="Smf/DprA SLOG" evidence="3">
    <location>
        <begin position="78"/>
        <end position="285"/>
    </location>
</feature>
<feature type="region of interest" description="Disordered" evidence="2">
    <location>
        <begin position="297"/>
        <end position="335"/>
    </location>
</feature>
<reference evidence="5" key="1">
    <citation type="submission" date="2021-10" db="EMBL/GenBank/DDBJ databases">
        <title>Anaerobic single-cell dispensing facilitates the cultivation of human gut bacteria.</title>
        <authorList>
            <person name="Afrizal A."/>
        </authorList>
    </citation>
    <scope>NUCLEOTIDE SEQUENCE</scope>
    <source>
        <strain evidence="5">CLA-AA-H272</strain>
    </source>
</reference>
<dbReference type="InterPro" id="IPR041614">
    <property type="entry name" value="DprA_WH"/>
</dbReference>
<dbReference type="InterPro" id="IPR003488">
    <property type="entry name" value="DprA"/>
</dbReference>
<dbReference type="Pfam" id="PF02481">
    <property type="entry name" value="DNA_processg_A"/>
    <property type="match status" value="1"/>
</dbReference>
<dbReference type="NCBIfam" id="TIGR00732">
    <property type="entry name" value="dprA"/>
    <property type="match status" value="1"/>
</dbReference>
<organism evidence="5 6">
    <name type="scientific">Brotocaccenecus cirricatena</name>
    <dbReference type="NCBI Taxonomy" id="3064195"/>
    <lineage>
        <taxon>Bacteria</taxon>
        <taxon>Bacillati</taxon>
        <taxon>Bacillota</taxon>
        <taxon>Clostridia</taxon>
        <taxon>Eubacteriales</taxon>
        <taxon>Oscillospiraceae</taxon>
        <taxon>Brotocaccenecus</taxon>
    </lineage>
</organism>
<dbReference type="Proteomes" id="UP001199319">
    <property type="component" value="Unassembled WGS sequence"/>
</dbReference>
<dbReference type="InterPro" id="IPR036388">
    <property type="entry name" value="WH-like_DNA-bd_sf"/>
</dbReference>
<comment type="caution">
    <text evidence="5">The sequence shown here is derived from an EMBL/GenBank/DDBJ whole genome shotgun (WGS) entry which is preliminary data.</text>
</comment>
<dbReference type="SUPFAM" id="SSF47781">
    <property type="entry name" value="RuvA domain 2-like"/>
    <property type="match status" value="1"/>
</dbReference>
<keyword evidence="6" id="KW-1185">Reference proteome</keyword>
<dbReference type="AlphaFoldDB" id="A0AAE3AG28"/>
<feature type="compositionally biased region" description="Basic and acidic residues" evidence="2">
    <location>
        <begin position="307"/>
        <end position="316"/>
    </location>
</feature>
<dbReference type="Gene3D" id="3.40.50.450">
    <property type="match status" value="1"/>
</dbReference>
<dbReference type="InterPro" id="IPR010994">
    <property type="entry name" value="RuvA_2-like"/>
</dbReference>
<dbReference type="PANTHER" id="PTHR43022">
    <property type="entry name" value="PROTEIN SMF"/>
    <property type="match status" value="1"/>
</dbReference>
<dbReference type="Pfam" id="PF17782">
    <property type="entry name" value="WHD_DprA"/>
    <property type="match status" value="1"/>
</dbReference>
<evidence type="ECO:0000313" key="6">
    <source>
        <dbReference type="Proteomes" id="UP001199319"/>
    </source>
</evidence>
<dbReference type="Gene3D" id="1.10.10.10">
    <property type="entry name" value="Winged helix-like DNA-binding domain superfamily/Winged helix DNA-binding domain"/>
    <property type="match status" value="1"/>
</dbReference>